<dbReference type="AlphaFoldDB" id="A0A512MEY1"/>
<dbReference type="Proteomes" id="UP000321577">
    <property type="component" value="Unassembled WGS sequence"/>
</dbReference>
<dbReference type="EMBL" id="BKAG01000046">
    <property type="protein sequence ID" value="GEP45300.1"/>
    <property type="molecule type" value="Genomic_DNA"/>
</dbReference>
<evidence type="ECO:0000313" key="2">
    <source>
        <dbReference type="Proteomes" id="UP000321577"/>
    </source>
</evidence>
<protein>
    <submittedName>
        <fullName evidence="1">Uncharacterized protein</fullName>
    </submittedName>
</protein>
<sequence length="703" mass="78663">MCVLTAYAELPGTGPIEVSDSGFLEKDHEALRLRWAQQMLLPDAEKRWKGKPWADQARVVTDAGLKLWLTRQTPNEDAMKRMTQTVEALLKAGCEEPLACLMAHKILFWPKKDWRVHERSFSHALKGVDDTQYPAALRAWIIDERIDLLKSHERNVSEPFQNEQAQMMAAAMKDASYNQEFESVLVRDFIDWLSNSNELELRNLELLKKSIEECAYSEWVKETMLADLETRWAWNIRGGKVAVMVKEDAWKGFEGHLQAAEKHAQKAWELRPDRPEAAAKMLSVVMGTSGGPVKLREWFDRAVKAQLDYVPAYSTLAYACTARWGGSDQYVLTLARRFAETKRYDTEVPRQLFYACKRIAVEQANARGVFSHPSIKDAVVEFARGTLEHAETDPAHALRERSLAAITAWLAGDDALAARALKATGGKLDHESIVELGSLLRHPDGMKISVAAGSGEWGEELKAVELAYRQYNMKKVQEMLAKIQTQSLKNDAARTYVQELTATLDMPAKLAKGGWHPLPVHAGLATCLSTGGEWSVSVPGEITLTGGDVYQADLTFLVPVGDQVEMRGEVSMAMPPEKDWFYNWVVSPMLRWQPERASFPPVASGVRGVLYHKAGEKPKMALAGKFYTKRVGEQETPIKPVNTFHLTVNGPNVDYAFNGVAMPPQRTSDLKLESPRGLVALAGIYIPMGGKVTFRKLEVRTVK</sequence>
<reference evidence="1 2" key="1">
    <citation type="submission" date="2019-07" db="EMBL/GenBank/DDBJ databases">
        <title>Whole genome shotgun sequence of Brevifollis gellanilyticus NBRC 108608.</title>
        <authorList>
            <person name="Hosoyama A."/>
            <person name="Uohara A."/>
            <person name="Ohji S."/>
            <person name="Ichikawa N."/>
        </authorList>
    </citation>
    <scope>NUCLEOTIDE SEQUENCE [LARGE SCALE GENOMIC DNA]</scope>
    <source>
        <strain evidence="1 2">NBRC 108608</strain>
    </source>
</reference>
<comment type="caution">
    <text evidence="1">The sequence shown here is derived from an EMBL/GenBank/DDBJ whole genome shotgun (WGS) entry which is preliminary data.</text>
</comment>
<name>A0A512MEY1_9BACT</name>
<gene>
    <name evidence="1" type="ORF">BGE01nite_45910</name>
</gene>
<keyword evidence="2" id="KW-1185">Reference proteome</keyword>
<organism evidence="1 2">
    <name type="scientific">Brevifollis gellanilyticus</name>
    <dbReference type="NCBI Taxonomy" id="748831"/>
    <lineage>
        <taxon>Bacteria</taxon>
        <taxon>Pseudomonadati</taxon>
        <taxon>Verrucomicrobiota</taxon>
        <taxon>Verrucomicrobiia</taxon>
        <taxon>Verrucomicrobiales</taxon>
        <taxon>Verrucomicrobiaceae</taxon>
    </lineage>
</organism>
<proteinExistence type="predicted"/>
<accession>A0A512MEY1</accession>
<evidence type="ECO:0000313" key="1">
    <source>
        <dbReference type="EMBL" id="GEP45300.1"/>
    </source>
</evidence>